<dbReference type="CDD" id="cd10150">
    <property type="entry name" value="CobN_like"/>
    <property type="match status" value="1"/>
</dbReference>
<dbReference type="EMBL" id="JMQN01000021">
    <property type="protein sequence ID" value="KEA64030.1"/>
    <property type="molecule type" value="Genomic_DNA"/>
</dbReference>
<evidence type="ECO:0000256" key="1">
    <source>
        <dbReference type="SAM" id="MobiDB-lite"/>
    </source>
</evidence>
<accession>A0A081FZS5</accession>
<keyword evidence="2" id="KW-1133">Transmembrane helix</keyword>
<keyword evidence="3" id="KW-0732">Signal</keyword>
<keyword evidence="2" id="KW-0812">Transmembrane</keyword>
<dbReference type="OrthoDB" id="9757976at2"/>
<gene>
    <name evidence="5" type="ORF">ADIMK_1765</name>
</gene>
<dbReference type="Pfam" id="PF02514">
    <property type="entry name" value="CobN-Mg_chel"/>
    <property type="match status" value="3"/>
</dbReference>
<sequence>MRNLPKPLLLNSIQLSLLLVLLLCSLAWPLPALADTAKQAVAIISDRSAPVLAAGAHRFLKNYPDHSIQLRSVSQVNEMDDTELQTLLGSADVVLFAGVFGTPVERLLSLPRGTHQTRLIFHSDRRLYALHQDTEGGQFENLDEQDKKHLFSRAPADRPYIDWLRVQQQQYPAFANWLLAKAYWQYRNADNLAMLWQRLLRPNSTDLKAPQIDEPVRVYLDTKSMSPDVLKAQLSSDVPTLFVLDHQTGDLPGNWALHQRLCQGIGLQCVSVLAAWGDASEEAVALIGELAPSDAPWAILSIQDFVIGGGDSREAVSERLKDLNVPVFKGIRVDEYNAQTYALSVNGLPVDSVYYRVAMPELQGVSQPEVLALASEARVDALTGVRLTLSKPLDDAVSRQQRRIERWLKLRQLSNHEKRVAIVYYNHPPGRHNIGADNLNVPQSLWEILKSLQAEGYETGDLPESPEVLLDLLQQRGVNLPEDRKALEQMAPLVAHVDSDDYRQWFATLPQTVQQEMVYGPLGYLHARVKPLLSDNQAQPIDPAIHAELQSLVQRTLGDLRHALDGVRNKGRERALDLLDQLSTRYQSLLTDSLLPKERTEQWQDADQLVDALVGMWIEGLRGWGEAPGRTMVWQGQILIPGLQFGNVFVGPQPPRGWELNEELLHANMSFPPPHQYLAFYHYLRDQFKADALIHVGRHSTYEFLPRRSVGMAEDDYPSLMIGDLPSIYPYIVDGVGEGIQAKRRGKAVMIDHLTPPLAVTELYDDLLGLRQLIESAEAASDVTTRRRAVEDLRQRIDQLNLRDELVASMDEELKVRGIGFDEVDDEFLLHEVGHYLTKLQESFMPLGLHTFGRNWSQEAIDTMLSSMADGGAIKPQWRQALGDSPRAEMTSLINSLNGGFVIPGKGNDPIKTPEALPTGRNFHALDASLLPTPLGYTLGAELAQKARDQAAHSDNADKKEAVILWASDAVRDEGAMVAFGLDMLGVKPVWNSRGIFKDLELLPLDKHRPRRHDVLFTTSGLFRDLYGRQLEWVDQAVLLALSASGETIARDYPALVPALEGALSPLDGLATRGEESLEANRVAAHWVDEVRQLLRENGDQASADLGRRASLRVFGTAPGAYGAGVNRLVERSGSWDSRTQVGEAYIKRMGHAYGMGNTGLSAQDDFVRQLEQVGRSYLGRASHLYGLIDNNDAFDYLGGLNLAVETVTGKAPESFVIQHANAEQARLDPLAQALGTELRGRFLNPQWIKPLMEEGYSGARTLGSEFVEYLWGWQVTSPEIIQSWVWDEVKSVYLDDTLDLGVDEFLKEGHNQQVRSNIMAVMLVAAQKGFWQTDDATLDELAKSFADNILQYGIPGSGHTHARHPVYDFVMPRLTPDTAEALKQVLAASRMPNQEAATDDAPSHIREIQLDQPESAAVEPEQASPERSEQASSPAPIMIWPLLVLALLLIIGGLLRGRLGGKH</sequence>
<dbReference type="STRING" id="1232683.ADIMK_1765"/>
<dbReference type="PANTHER" id="PTHR44119">
    <property type="entry name" value="MAGNESIUM-CHELATASE SUBUNIT CHLH, CHLOROPLASTIC"/>
    <property type="match status" value="1"/>
</dbReference>
<proteinExistence type="predicted"/>
<dbReference type="InterPro" id="IPR003672">
    <property type="entry name" value="CobN/Mg_chltase"/>
</dbReference>
<evidence type="ECO:0000313" key="5">
    <source>
        <dbReference type="EMBL" id="KEA64030.1"/>
    </source>
</evidence>
<dbReference type="RefSeq" id="WP_081849725.1">
    <property type="nucleotide sequence ID" value="NZ_JMQN01000021.1"/>
</dbReference>
<comment type="caution">
    <text evidence="5">The sequence shown here is derived from an EMBL/GenBank/DDBJ whole genome shotgun (WGS) entry which is preliminary data.</text>
</comment>
<dbReference type="PATRIC" id="fig|1232683.4.peg.1739"/>
<keyword evidence="6" id="KW-1185">Reference proteome</keyword>
<organism evidence="5 6">
    <name type="scientific">Marinobacterium lacunae</name>
    <dbReference type="NCBI Taxonomy" id="1232683"/>
    <lineage>
        <taxon>Bacteria</taxon>
        <taxon>Pseudomonadati</taxon>
        <taxon>Pseudomonadota</taxon>
        <taxon>Gammaproteobacteria</taxon>
        <taxon>Oceanospirillales</taxon>
        <taxon>Oceanospirillaceae</taxon>
        <taxon>Marinobacterium</taxon>
    </lineage>
</organism>
<reference evidence="5 6" key="1">
    <citation type="submission" date="2014-04" db="EMBL/GenBank/DDBJ databases">
        <title>Marinobacterium kochiensis sp. nov., isolated from sediment sample collected from Kochi backwaters in Kerala, India.</title>
        <authorList>
            <person name="Singh A."/>
            <person name="Pinnaka A.K."/>
        </authorList>
    </citation>
    <scope>NUCLEOTIDE SEQUENCE [LARGE SCALE GENOMIC DNA]</scope>
    <source>
        <strain evidence="5 6">AK27</strain>
    </source>
</reference>
<name>A0A081FZS5_9GAMM</name>
<feature type="domain" description="CobN/magnesium chelatase" evidence="4">
    <location>
        <begin position="182"/>
        <end position="518"/>
    </location>
</feature>
<feature type="chain" id="PRO_5001757428" evidence="3">
    <location>
        <begin position="35"/>
        <end position="1464"/>
    </location>
</feature>
<evidence type="ECO:0000256" key="3">
    <source>
        <dbReference type="SAM" id="SignalP"/>
    </source>
</evidence>
<evidence type="ECO:0000313" key="6">
    <source>
        <dbReference type="Proteomes" id="UP000028252"/>
    </source>
</evidence>
<feature type="transmembrane region" description="Helical" evidence="2">
    <location>
        <begin position="1438"/>
        <end position="1456"/>
    </location>
</feature>
<dbReference type="Proteomes" id="UP000028252">
    <property type="component" value="Unassembled WGS sequence"/>
</dbReference>
<dbReference type="eggNOG" id="COG1429">
    <property type="taxonomic scope" value="Bacteria"/>
</dbReference>
<feature type="domain" description="CobN/magnesium chelatase" evidence="4">
    <location>
        <begin position="622"/>
        <end position="870"/>
    </location>
</feature>
<feature type="signal peptide" evidence="3">
    <location>
        <begin position="1"/>
        <end position="34"/>
    </location>
</feature>
<keyword evidence="2" id="KW-0472">Membrane</keyword>
<feature type="region of interest" description="Disordered" evidence="1">
    <location>
        <begin position="1413"/>
        <end position="1433"/>
    </location>
</feature>
<feature type="domain" description="CobN/magnesium chelatase" evidence="4">
    <location>
        <begin position="877"/>
        <end position="1338"/>
    </location>
</feature>
<protein>
    <submittedName>
        <fullName evidence="5">CobN component of cobalt chelatase involved in B12 biosynthesis</fullName>
    </submittedName>
</protein>
<dbReference type="PANTHER" id="PTHR44119:SF4">
    <property type="entry name" value="AEROBIC COBALTOCHELATASE SUBUNIT COBN"/>
    <property type="match status" value="1"/>
</dbReference>
<evidence type="ECO:0000259" key="4">
    <source>
        <dbReference type="Pfam" id="PF02514"/>
    </source>
</evidence>
<evidence type="ECO:0000256" key="2">
    <source>
        <dbReference type="SAM" id="Phobius"/>
    </source>
</evidence>